<organism evidence="4 5">
    <name type="scientific">Clavelina lepadiformis</name>
    <name type="common">Light-bulb sea squirt</name>
    <name type="synonym">Ascidia lepadiformis</name>
    <dbReference type="NCBI Taxonomy" id="159417"/>
    <lineage>
        <taxon>Eukaryota</taxon>
        <taxon>Metazoa</taxon>
        <taxon>Chordata</taxon>
        <taxon>Tunicata</taxon>
        <taxon>Ascidiacea</taxon>
        <taxon>Aplousobranchia</taxon>
        <taxon>Clavelinidae</taxon>
        <taxon>Clavelina</taxon>
    </lineage>
</organism>
<accession>A0ABP0G2E6</accession>
<dbReference type="Gene3D" id="3.30.200.20">
    <property type="entry name" value="Phosphorylase Kinase, domain 1"/>
    <property type="match status" value="1"/>
</dbReference>
<dbReference type="PIRSF" id="PIRSF006221">
    <property type="entry name" value="Ketosamine-3-kinase"/>
    <property type="match status" value="1"/>
</dbReference>
<keyword evidence="5" id="KW-1185">Reference proteome</keyword>
<evidence type="ECO:0000256" key="3">
    <source>
        <dbReference type="PIRNR" id="PIRNR006221"/>
    </source>
</evidence>
<evidence type="ECO:0000313" key="5">
    <source>
        <dbReference type="Proteomes" id="UP001642483"/>
    </source>
</evidence>
<dbReference type="EC" id="2.7.1.172" evidence="1"/>
<dbReference type="InterPro" id="IPR011009">
    <property type="entry name" value="Kinase-like_dom_sf"/>
</dbReference>
<evidence type="ECO:0000256" key="1">
    <source>
        <dbReference type="ARBA" id="ARBA00011961"/>
    </source>
</evidence>
<comment type="similarity">
    <text evidence="3">Belongs to the fructosamine kinase family.</text>
</comment>
<dbReference type="Pfam" id="PF03881">
    <property type="entry name" value="Fructosamin_kin"/>
    <property type="match status" value="1"/>
</dbReference>
<evidence type="ECO:0000313" key="4">
    <source>
        <dbReference type="EMBL" id="CAK8684839.1"/>
    </source>
</evidence>
<gene>
    <name evidence="4" type="ORF">CVLEPA_LOCUS15950</name>
</gene>
<comment type="caution">
    <text evidence="4">The sequence shown here is derived from an EMBL/GenBank/DDBJ whole genome shotgun (WGS) entry which is preliminary data.</text>
</comment>
<dbReference type="PANTHER" id="PTHR12149:SF8">
    <property type="entry name" value="PROTEIN-RIBULOSAMINE 3-KINASE"/>
    <property type="match status" value="1"/>
</dbReference>
<dbReference type="EMBL" id="CAWYQH010000098">
    <property type="protein sequence ID" value="CAK8684839.1"/>
    <property type="molecule type" value="Genomic_DNA"/>
</dbReference>
<keyword evidence="3" id="KW-0808">Transferase</keyword>
<reference evidence="4 5" key="1">
    <citation type="submission" date="2024-02" db="EMBL/GenBank/DDBJ databases">
        <authorList>
            <person name="Daric V."/>
            <person name="Darras S."/>
        </authorList>
    </citation>
    <scope>NUCLEOTIDE SEQUENCE [LARGE SCALE GENOMIC DNA]</scope>
</reference>
<dbReference type="Proteomes" id="UP001642483">
    <property type="component" value="Unassembled WGS sequence"/>
</dbReference>
<name>A0ABP0G2E6_CLALP</name>
<sequence length="306" mass="34850">MEQLLIEEFKCREVRSCGSDSGGCISSGSVFSLDGRKVFVKRNPSVGSRTMFDGEYASLVKLSEAHIFRVPNPIKVFSRAERSFLVMEHLAISSLHKQASNLGAKLAQLHLYNENLKNTVTKNQSFVGKSSGKYVDSFGFDMTTCCGFIPMNNEWKKDWLQFYAINRLQPQIEKVTATYQNREVLNLWHELVTKLPNFFPNDFKITPSLLHGDFWVGNTGEVGNEPCVFDPACSYGHSEFDLALAHLIGGFPSDFHNAYHKILPKREGFENRIKLYKLFYNLNHWNHFGSGYKSSSISLMHEILKL</sequence>
<comment type="catalytic activity">
    <reaction evidence="2">
        <text>N(6)-D-ribulosyl-L-lysyl-[protein] + ATP = N(6)-(3-O-phospho-D-ribulosyl)-L-lysyl-[protein] + ADP + H(+)</text>
        <dbReference type="Rhea" id="RHEA:48432"/>
        <dbReference type="Rhea" id="RHEA-COMP:12103"/>
        <dbReference type="Rhea" id="RHEA-COMP:12104"/>
        <dbReference type="ChEBI" id="CHEBI:15378"/>
        <dbReference type="ChEBI" id="CHEBI:30616"/>
        <dbReference type="ChEBI" id="CHEBI:90418"/>
        <dbReference type="ChEBI" id="CHEBI:90420"/>
        <dbReference type="ChEBI" id="CHEBI:456216"/>
        <dbReference type="EC" id="2.7.1.172"/>
    </reaction>
    <physiologicalReaction direction="left-to-right" evidence="2">
        <dbReference type="Rhea" id="RHEA:48433"/>
    </physiologicalReaction>
</comment>
<protein>
    <recommendedName>
        <fullName evidence="1">protein-ribulosamine 3-kinase</fullName>
        <ecNumber evidence="1">2.7.1.172</ecNumber>
    </recommendedName>
</protein>
<dbReference type="SUPFAM" id="SSF56112">
    <property type="entry name" value="Protein kinase-like (PK-like)"/>
    <property type="match status" value="1"/>
</dbReference>
<dbReference type="InterPro" id="IPR016477">
    <property type="entry name" value="Fructo-/Ketosamine-3-kinase"/>
</dbReference>
<dbReference type="PANTHER" id="PTHR12149">
    <property type="entry name" value="FRUCTOSAMINE 3 KINASE-RELATED PROTEIN"/>
    <property type="match status" value="1"/>
</dbReference>
<dbReference type="Gene3D" id="3.90.1200.10">
    <property type="match status" value="1"/>
</dbReference>
<proteinExistence type="inferred from homology"/>
<keyword evidence="3" id="KW-0418">Kinase</keyword>
<evidence type="ECO:0000256" key="2">
    <source>
        <dbReference type="ARBA" id="ARBA00048655"/>
    </source>
</evidence>